<evidence type="ECO:0000313" key="3">
    <source>
        <dbReference type="Proteomes" id="UP000326939"/>
    </source>
</evidence>
<dbReference type="EMBL" id="VDCV01000008">
    <property type="protein sequence ID" value="KAB5544306.1"/>
    <property type="molecule type" value="Genomic_DNA"/>
</dbReference>
<evidence type="ECO:0000256" key="1">
    <source>
        <dbReference type="SAM" id="MobiDB-lite"/>
    </source>
</evidence>
<accession>A0A5N5LQS7</accession>
<comment type="caution">
    <text evidence="2">The sequence shown here is derived from an EMBL/GenBank/DDBJ whole genome shotgun (WGS) entry which is preliminary data.</text>
</comment>
<protein>
    <submittedName>
        <fullName evidence="2">Uncharacterized protein</fullName>
    </submittedName>
</protein>
<evidence type="ECO:0000313" key="2">
    <source>
        <dbReference type="EMBL" id="KAB5544306.1"/>
    </source>
</evidence>
<organism evidence="2 3">
    <name type="scientific">Salix brachista</name>
    <dbReference type="NCBI Taxonomy" id="2182728"/>
    <lineage>
        <taxon>Eukaryota</taxon>
        <taxon>Viridiplantae</taxon>
        <taxon>Streptophyta</taxon>
        <taxon>Embryophyta</taxon>
        <taxon>Tracheophyta</taxon>
        <taxon>Spermatophyta</taxon>
        <taxon>Magnoliopsida</taxon>
        <taxon>eudicotyledons</taxon>
        <taxon>Gunneridae</taxon>
        <taxon>Pentapetalae</taxon>
        <taxon>rosids</taxon>
        <taxon>fabids</taxon>
        <taxon>Malpighiales</taxon>
        <taxon>Salicaceae</taxon>
        <taxon>Saliceae</taxon>
        <taxon>Salix</taxon>
    </lineage>
</organism>
<name>A0A5N5LQS7_9ROSI</name>
<feature type="region of interest" description="Disordered" evidence="1">
    <location>
        <begin position="1"/>
        <end position="25"/>
    </location>
</feature>
<sequence length="128" mass="14956">MDDKRKELLAASSQPKTFKRSHWKRAQLKVKCPPTNRAAQKNNKRKSDSSQYIIHIASFHRRTTENHTRPKRHHKASIREKNSKTNTFGLARSRIRVTNRFLGKRVRKAGRESARKVLARSQAIFNGR</sequence>
<dbReference type="AlphaFoldDB" id="A0A5N5LQS7"/>
<proteinExistence type="predicted"/>
<feature type="region of interest" description="Disordered" evidence="1">
    <location>
        <begin position="58"/>
        <end position="90"/>
    </location>
</feature>
<dbReference type="Proteomes" id="UP000326939">
    <property type="component" value="Chromosome 8"/>
</dbReference>
<reference evidence="3" key="1">
    <citation type="journal article" date="2019" name="Gigascience">
        <title>De novo genome assembly of the endangered Acer yangbiense, a plant species with extremely small populations endemic to Yunnan Province, China.</title>
        <authorList>
            <person name="Yang J."/>
            <person name="Wariss H.M."/>
            <person name="Tao L."/>
            <person name="Zhang R."/>
            <person name="Yun Q."/>
            <person name="Hollingsworth P."/>
            <person name="Dao Z."/>
            <person name="Luo G."/>
            <person name="Guo H."/>
            <person name="Ma Y."/>
            <person name="Sun W."/>
        </authorList>
    </citation>
    <scope>NUCLEOTIDE SEQUENCE [LARGE SCALE GENOMIC DNA]</scope>
    <source>
        <strain evidence="3">cv. br00</strain>
    </source>
</reference>
<gene>
    <name evidence="2" type="ORF">DKX38_012418</name>
</gene>
<keyword evidence="3" id="KW-1185">Reference proteome</keyword>